<accession>A0A1G5SGJ4</accession>
<dbReference type="AlphaFoldDB" id="A0A1G5SGJ4"/>
<feature type="region of interest" description="Disordered" evidence="1">
    <location>
        <begin position="21"/>
        <end position="43"/>
    </location>
</feature>
<evidence type="ECO:0000313" key="2">
    <source>
        <dbReference type="EMBL" id="SCZ86117.1"/>
    </source>
</evidence>
<sequence>MTFREPIGVMGVATPMLEAPLGLEDSTARHTSPGKNSSSSKAQPCCFTVSISSSNA</sequence>
<dbReference type="Proteomes" id="UP000198729">
    <property type="component" value="Unassembled WGS sequence"/>
</dbReference>
<reference evidence="2 3" key="1">
    <citation type="submission" date="2016-10" db="EMBL/GenBank/DDBJ databases">
        <authorList>
            <person name="de Groot N.N."/>
        </authorList>
    </citation>
    <scope>NUCLEOTIDE SEQUENCE [LARGE SCALE GENOMIC DNA]</scope>
    <source>
        <strain evidence="2">1</strain>
    </source>
</reference>
<dbReference type="STRING" id="51642.NSMM_490006"/>
<dbReference type="EMBL" id="FMWO01000057">
    <property type="protein sequence ID" value="SCZ86117.1"/>
    <property type="molecule type" value="Genomic_DNA"/>
</dbReference>
<feature type="compositionally biased region" description="Polar residues" evidence="1">
    <location>
        <begin position="29"/>
        <end position="42"/>
    </location>
</feature>
<evidence type="ECO:0000313" key="3">
    <source>
        <dbReference type="Proteomes" id="UP000198729"/>
    </source>
</evidence>
<keyword evidence="3" id="KW-1185">Reference proteome</keyword>
<name>A0A1G5SGJ4_9PROT</name>
<protein>
    <submittedName>
        <fullName evidence="2">Uncharacterized protein</fullName>
    </submittedName>
</protein>
<proteinExistence type="predicted"/>
<organism evidence="2 3">
    <name type="scientific">Nitrosomonas mobilis</name>
    <dbReference type="NCBI Taxonomy" id="51642"/>
    <lineage>
        <taxon>Bacteria</taxon>
        <taxon>Pseudomonadati</taxon>
        <taxon>Pseudomonadota</taxon>
        <taxon>Betaproteobacteria</taxon>
        <taxon>Nitrosomonadales</taxon>
        <taxon>Nitrosomonadaceae</taxon>
        <taxon>Nitrosomonas</taxon>
    </lineage>
</organism>
<gene>
    <name evidence="2" type="ORF">NSMM_490006</name>
</gene>
<evidence type="ECO:0000256" key="1">
    <source>
        <dbReference type="SAM" id="MobiDB-lite"/>
    </source>
</evidence>